<sequence>MRRNQVIFPPVPGQDGPFDRQLSWHACRRRPRGHHSTDQRGSGRTSVSPERRMLMTTAAEGGELDRAHHGGTAGPPVDRDGELTVLSAAVRDAVAGRPGLVVLDAPDGRGRTTLMNSLLLEAHAAGLRVLRAHGTAAGHTAPLSTVRALLEPLSGGATRGPAAGHPTARPGEDLRGRDALPRSDVRAGDVPHSVLAALHEVVRRAARERPLLIAVDDAHAAEPASLRFLAHVARRLAGLPVLLCVARRSGGGSPLLDEIAALPMCRVLRPLPLTQDGIGTLARRLTGMDVDDGFRAACRAATRGSPVLVTHLLTALRDARLPPTENALAALDTQALAAFRAGVVRLLDGQPTTVRRAARALAVLGDGTPPETCARLAALDPGAFARCLTVLGALGLVDARTDGGTWSFTHPQVRAAAVTRTSPDERSLLHGLAARLLHESGADVTEVAEQLRQSPESATRPWARAVLREAARDMTLHGSPERAVELLRPCVPPGHEGTCEPELLLDLGLAEGRVDPSAGAARLALALDRLTCPEARLTALGGLAGALMRLGEVSRATALIDRCRQYGADSAAAARSAHLLEAQLLLVATADRETYSRLLDSTSLDLGLPGDTTARRALLASRAVVCAARADRVAEARDAARTVLAHGTPVTDAVSTLGSAASVLLYTDRPREAVEAFRQVLDTPHVRREEVYPTLLALTAEAHARLGALTEALRATNVALEGVAPARATRLAALPLAVRLHTLLDEGDLAAGTALVRGLPDPMDDEAWQWNEVLCARGRLRLASDDVEGALDDLTECGRRQRAWHRTSPAVSSWWYWAGRSHLARGDRATARQLADDAIESARAAHLPCALAQGLELRAATEAAQHRPLLLQEAEAVLGTTSAALLLARVRVARGRALHRCGDKQAARAVLRKAWEETYALGAPALHAEAHTALLATGARPRRPVPRGVDALTRSERRVAKLADSGLTNAVIARTLCVTLRTVEVHLTSVYRKLNVAGRRELRFVLRAADEGALHAVGA</sequence>
<dbReference type="InterPro" id="IPR011990">
    <property type="entry name" value="TPR-like_helical_dom_sf"/>
</dbReference>
<evidence type="ECO:0000256" key="3">
    <source>
        <dbReference type="SAM" id="MobiDB-lite"/>
    </source>
</evidence>
<dbReference type="Pfam" id="PF00196">
    <property type="entry name" value="GerE"/>
    <property type="match status" value="1"/>
</dbReference>
<dbReference type="GO" id="GO:0003677">
    <property type="term" value="F:DNA binding"/>
    <property type="evidence" value="ECO:0007669"/>
    <property type="project" value="InterPro"/>
</dbReference>
<dbReference type="Gene3D" id="1.25.40.10">
    <property type="entry name" value="Tetratricopeptide repeat domain"/>
    <property type="match status" value="1"/>
</dbReference>
<feature type="compositionally biased region" description="Polar residues" evidence="3">
    <location>
        <begin position="39"/>
        <end position="48"/>
    </location>
</feature>
<feature type="region of interest" description="Disordered" evidence="3">
    <location>
        <begin position="1"/>
        <end position="20"/>
    </location>
</feature>
<feature type="region of interest" description="Disordered" evidence="3">
    <location>
        <begin position="29"/>
        <end position="80"/>
    </location>
</feature>
<dbReference type="AlphaFoldDB" id="A0A4U5WVB0"/>
<dbReference type="InterPro" id="IPR041664">
    <property type="entry name" value="AAA_16"/>
</dbReference>
<name>A0A4U5WVB0_STRLS</name>
<feature type="domain" description="HTH luxR-type" evidence="4">
    <location>
        <begin position="945"/>
        <end position="1012"/>
    </location>
</feature>
<feature type="region of interest" description="Disordered" evidence="3">
    <location>
        <begin position="154"/>
        <end position="185"/>
    </location>
</feature>
<comment type="caution">
    <text evidence="5">The sequence shown here is derived from an EMBL/GenBank/DDBJ whole genome shotgun (WGS) entry which is preliminary data.</text>
</comment>
<dbReference type="InterPro" id="IPR000792">
    <property type="entry name" value="Tscrpt_reg_LuxR_C"/>
</dbReference>
<dbReference type="GO" id="GO:0005524">
    <property type="term" value="F:ATP binding"/>
    <property type="evidence" value="ECO:0007669"/>
    <property type="project" value="UniProtKB-KW"/>
</dbReference>
<dbReference type="Proteomes" id="UP000305929">
    <property type="component" value="Unassembled WGS sequence"/>
</dbReference>
<evidence type="ECO:0000256" key="1">
    <source>
        <dbReference type="ARBA" id="ARBA00022741"/>
    </source>
</evidence>
<dbReference type="SMART" id="SM00421">
    <property type="entry name" value="HTH_LUXR"/>
    <property type="match status" value="1"/>
</dbReference>
<gene>
    <name evidence="5" type="ORF">E4U91_35315</name>
</gene>
<keyword evidence="2" id="KW-0067">ATP-binding</keyword>
<accession>A0A4U5WVB0</accession>
<keyword evidence="6" id="KW-1185">Reference proteome</keyword>
<reference evidence="5 6" key="1">
    <citation type="submission" date="2019-04" db="EMBL/GenBank/DDBJ databases">
        <title>Streptomyces lasaliensis sp. nov., an Actinomycete isolated from soil which produces the polyether antibiotic lasalocid.</title>
        <authorList>
            <person name="Erwin G."/>
            <person name="Haber C."/>
        </authorList>
    </citation>
    <scope>NUCLEOTIDE SEQUENCE [LARGE SCALE GENOMIC DNA]</scope>
    <source>
        <strain evidence="5 6">X-537</strain>
    </source>
</reference>
<evidence type="ECO:0000313" key="6">
    <source>
        <dbReference type="Proteomes" id="UP000305929"/>
    </source>
</evidence>
<dbReference type="SUPFAM" id="SSF52540">
    <property type="entry name" value="P-loop containing nucleoside triphosphate hydrolases"/>
    <property type="match status" value="1"/>
</dbReference>
<dbReference type="GO" id="GO:0004016">
    <property type="term" value="F:adenylate cyclase activity"/>
    <property type="evidence" value="ECO:0007669"/>
    <property type="project" value="TreeGrafter"/>
</dbReference>
<dbReference type="PRINTS" id="PR00038">
    <property type="entry name" value="HTHLUXR"/>
</dbReference>
<dbReference type="SUPFAM" id="SSF46894">
    <property type="entry name" value="C-terminal effector domain of the bipartite response regulators"/>
    <property type="match status" value="1"/>
</dbReference>
<protein>
    <recommendedName>
        <fullName evidence="4">HTH luxR-type domain-containing protein</fullName>
    </recommendedName>
</protein>
<dbReference type="PANTHER" id="PTHR16305:SF35">
    <property type="entry name" value="TRANSCRIPTIONAL ACTIVATOR DOMAIN"/>
    <property type="match status" value="1"/>
</dbReference>
<dbReference type="CDD" id="cd06170">
    <property type="entry name" value="LuxR_C_like"/>
    <property type="match status" value="1"/>
</dbReference>
<dbReference type="Pfam" id="PF13191">
    <property type="entry name" value="AAA_16"/>
    <property type="match status" value="1"/>
</dbReference>
<dbReference type="GO" id="GO:0005737">
    <property type="term" value="C:cytoplasm"/>
    <property type="evidence" value="ECO:0007669"/>
    <property type="project" value="TreeGrafter"/>
</dbReference>
<evidence type="ECO:0000313" key="5">
    <source>
        <dbReference type="EMBL" id="TKT04746.1"/>
    </source>
</evidence>
<evidence type="ECO:0000256" key="2">
    <source>
        <dbReference type="ARBA" id="ARBA00022840"/>
    </source>
</evidence>
<feature type="compositionally biased region" description="Basic and acidic residues" evidence="3">
    <location>
        <begin position="170"/>
        <end position="185"/>
    </location>
</feature>
<proteinExistence type="predicted"/>
<dbReference type="InterPro" id="IPR036388">
    <property type="entry name" value="WH-like_DNA-bd_sf"/>
</dbReference>
<evidence type="ECO:0000259" key="4">
    <source>
        <dbReference type="PROSITE" id="PS50043"/>
    </source>
</evidence>
<dbReference type="PROSITE" id="PS50043">
    <property type="entry name" value="HTH_LUXR_2"/>
    <property type="match status" value="1"/>
</dbReference>
<dbReference type="GO" id="GO:0006355">
    <property type="term" value="P:regulation of DNA-templated transcription"/>
    <property type="evidence" value="ECO:0007669"/>
    <property type="project" value="InterPro"/>
</dbReference>
<dbReference type="Gene3D" id="1.10.10.10">
    <property type="entry name" value="Winged helix-like DNA-binding domain superfamily/Winged helix DNA-binding domain"/>
    <property type="match status" value="1"/>
</dbReference>
<dbReference type="PANTHER" id="PTHR16305">
    <property type="entry name" value="TESTICULAR SOLUBLE ADENYLYL CYCLASE"/>
    <property type="match status" value="1"/>
</dbReference>
<dbReference type="PROSITE" id="PS00622">
    <property type="entry name" value="HTH_LUXR_1"/>
    <property type="match status" value="1"/>
</dbReference>
<dbReference type="SUPFAM" id="SSF48452">
    <property type="entry name" value="TPR-like"/>
    <property type="match status" value="1"/>
</dbReference>
<keyword evidence="1" id="KW-0547">Nucleotide-binding</keyword>
<dbReference type="OrthoDB" id="3178131at2"/>
<dbReference type="InterPro" id="IPR016032">
    <property type="entry name" value="Sig_transdc_resp-reg_C-effctor"/>
</dbReference>
<dbReference type="EMBL" id="SZNQ01000001">
    <property type="protein sequence ID" value="TKT04746.1"/>
    <property type="molecule type" value="Genomic_DNA"/>
</dbReference>
<organism evidence="5 6">
    <name type="scientific">Streptomyces lasalocidi</name>
    <name type="common">Streptomyces lasaliensis</name>
    <dbReference type="NCBI Taxonomy" id="324833"/>
    <lineage>
        <taxon>Bacteria</taxon>
        <taxon>Bacillati</taxon>
        <taxon>Actinomycetota</taxon>
        <taxon>Actinomycetes</taxon>
        <taxon>Kitasatosporales</taxon>
        <taxon>Streptomycetaceae</taxon>
        <taxon>Streptomyces</taxon>
    </lineage>
</organism>
<dbReference type="InterPro" id="IPR027417">
    <property type="entry name" value="P-loop_NTPase"/>
</dbReference>